<keyword evidence="2" id="KW-1133">Transmembrane helix</keyword>
<dbReference type="EMBL" id="SJKC01000006">
    <property type="protein sequence ID" value="TCC32043.1"/>
    <property type="molecule type" value="Genomic_DNA"/>
</dbReference>
<evidence type="ECO:0000313" key="3">
    <source>
        <dbReference type="EMBL" id="TCC32043.1"/>
    </source>
</evidence>
<feature type="compositionally biased region" description="Basic and acidic residues" evidence="1">
    <location>
        <begin position="302"/>
        <end position="323"/>
    </location>
</feature>
<feature type="region of interest" description="Disordered" evidence="1">
    <location>
        <begin position="1"/>
        <end position="23"/>
    </location>
</feature>
<dbReference type="RefSeq" id="WP_131499459.1">
    <property type="nucleotide sequence ID" value="NZ_SJKC01000006.1"/>
</dbReference>
<evidence type="ECO:0000256" key="2">
    <source>
        <dbReference type="SAM" id="Phobius"/>
    </source>
</evidence>
<keyword evidence="2" id="KW-0472">Membrane</keyword>
<evidence type="ECO:0000256" key="1">
    <source>
        <dbReference type="SAM" id="MobiDB-lite"/>
    </source>
</evidence>
<organism evidence="3 4">
    <name type="scientific">Kribbella speibonae</name>
    <dbReference type="NCBI Taxonomy" id="1572660"/>
    <lineage>
        <taxon>Bacteria</taxon>
        <taxon>Bacillati</taxon>
        <taxon>Actinomycetota</taxon>
        <taxon>Actinomycetes</taxon>
        <taxon>Propionibacteriales</taxon>
        <taxon>Kribbellaceae</taxon>
        <taxon>Kribbella</taxon>
    </lineage>
</organism>
<feature type="transmembrane region" description="Helical" evidence="2">
    <location>
        <begin position="191"/>
        <end position="213"/>
    </location>
</feature>
<reference evidence="3 4" key="1">
    <citation type="submission" date="2019-02" db="EMBL/GenBank/DDBJ databases">
        <title>Kribbella capetownensis sp. nov. and Kribbella speibonae sp. nov., isolated from soil.</title>
        <authorList>
            <person name="Curtis S.M."/>
            <person name="Norton I."/>
            <person name="Everest G.J."/>
            <person name="Meyers P.R."/>
        </authorList>
    </citation>
    <scope>NUCLEOTIDE SEQUENCE [LARGE SCALE GENOMIC DNA]</scope>
    <source>
        <strain evidence="3 4">YM55</strain>
    </source>
</reference>
<evidence type="ECO:0000313" key="4">
    <source>
        <dbReference type="Proteomes" id="UP000294225"/>
    </source>
</evidence>
<dbReference type="AlphaFoldDB" id="A0A4R0IFK3"/>
<comment type="caution">
    <text evidence="3">The sequence shown here is derived from an EMBL/GenBank/DDBJ whole genome shotgun (WGS) entry which is preliminary data.</text>
</comment>
<protein>
    <submittedName>
        <fullName evidence="3">Uncharacterized protein</fullName>
    </submittedName>
</protein>
<sequence length="323" mass="35802">MMSHEGRWPNSSEGSTSTIKSLDPREPSELALWTASQLAYRIKNRPNTPVRRSFTELTPGINSGLKVPPLAQLIRGGRGGSVRLRLLLALLWIAAAPPYEVRMPARAWAQLLDLPDPAGKGARRVADATRWLQQRSLIEVVPNEGGSNTLRILNEAGNEQPYEPPGAAYQRLRDDPAAAGKHLYVRLPSTLWTYGWMAVLSPAAIAMLIILYVQLGRSGTAGTSGAVWISPSYAKESFKLSDETRARGLRELEVAGLVTVQRRELDASNVLAERRFRNVYRIEPQRFERKAFVPADNGPVDRSSRQVEGERGARRIEPAHKAE</sequence>
<feature type="region of interest" description="Disordered" evidence="1">
    <location>
        <begin position="293"/>
        <end position="323"/>
    </location>
</feature>
<gene>
    <name evidence="3" type="ORF">E0H92_36710</name>
</gene>
<accession>A0A4R0IFK3</accession>
<proteinExistence type="predicted"/>
<feature type="compositionally biased region" description="Polar residues" evidence="1">
    <location>
        <begin position="9"/>
        <end position="20"/>
    </location>
</feature>
<dbReference type="Proteomes" id="UP000294225">
    <property type="component" value="Unassembled WGS sequence"/>
</dbReference>
<keyword evidence="2" id="KW-0812">Transmembrane</keyword>
<name>A0A4R0IFK3_9ACTN</name>